<dbReference type="InterPro" id="IPR053146">
    <property type="entry name" value="QDO-like"/>
</dbReference>
<dbReference type="Pfam" id="PF07883">
    <property type="entry name" value="Cupin_2"/>
    <property type="match status" value="1"/>
</dbReference>
<dbReference type="Proteomes" id="UP000077339">
    <property type="component" value="Unassembled WGS sequence"/>
</dbReference>
<proteinExistence type="predicted"/>
<accession>A0A176K0D2</accession>
<dbReference type="InterPro" id="IPR011051">
    <property type="entry name" value="RmlC_Cupin_sf"/>
</dbReference>
<dbReference type="PANTHER" id="PTHR36440">
    <property type="entry name" value="PUTATIVE (AFU_ORTHOLOGUE AFUA_8G07350)-RELATED"/>
    <property type="match status" value="1"/>
</dbReference>
<dbReference type="CDD" id="cd02222">
    <property type="entry name" value="cupin_TM1459-like"/>
    <property type="match status" value="1"/>
</dbReference>
<sequence length="115" mass="12820">MIIGKSLEIKPQKFDNKEIKGVEKRVLIGKNLGAPNFVMRLFTVAPGGHSPKHSHDWEHEVYILSGTATVVTPDGDRIAETGSFVYVPGNVVHQFRNDSKEALKFICVIPEYAEE</sequence>
<dbReference type="Gene3D" id="2.60.120.10">
    <property type="entry name" value="Jelly Rolls"/>
    <property type="match status" value="1"/>
</dbReference>
<evidence type="ECO:0000313" key="3">
    <source>
        <dbReference type="Proteomes" id="UP000077339"/>
    </source>
</evidence>
<name>A0A176K0D2_9BACT</name>
<dbReference type="InterPro" id="IPR013096">
    <property type="entry name" value="Cupin_2"/>
</dbReference>
<gene>
    <name evidence="2" type="ORF">AT15_00710</name>
</gene>
<evidence type="ECO:0000313" key="2">
    <source>
        <dbReference type="EMBL" id="OAA30067.1"/>
    </source>
</evidence>
<dbReference type="EMBL" id="JFHK01000015">
    <property type="protein sequence ID" value="OAA30067.1"/>
    <property type="molecule type" value="Genomic_DNA"/>
</dbReference>
<dbReference type="STRING" id="1453497.AT15_00710"/>
<comment type="caution">
    <text evidence="2">The sequence shown here is derived from an EMBL/GenBank/DDBJ whole genome shotgun (WGS) entry which is preliminary data.</text>
</comment>
<dbReference type="SUPFAM" id="SSF51182">
    <property type="entry name" value="RmlC-like cupins"/>
    <property type="match status" value="1"/>
</dbReference>
<organism evidence="2 3">
    <name type="scientific">Kosmotoga arenicorallina S304</name>
    <dbReference type="NCBI Taxonomy" id="1453497"/>
    <lineage>
        <taxon>Bacteria</taxon>
        <taxon>Thermotogati</taxon>
        <taxon>Thermotogota</taxon>
        <taxon>Thermotogae</taxon>
        <taxon>Kosmotogales</taxon>
        <taxon>Kosmotogaceae</taxon>
        <taxon>Kosmotoga</taxon>
    </lineage>
</organism>
<keyword evidence="3" id="KW-1185">Reference proteome</keyword>
<dbReference type="PATRIC" id="fig|1453497.3.peg.153"/>
<dbReference type="AlphaFoldDB" id="A0A176K0D2"/>
<feature type="domain" description="Cupin type-2" evidence="1">
    <location>
        <begin position="41"/>
        <end position="108"/>
    </location>
</feature>
<reference evidence="2 3" key="1">
    <citation type="submission" date="2014-02" db="EMBL/GenBank/DDBJ databases">
        <title>Kosmotoga genome sequencing.</title>
        <authorList>
            <person name="Pollo S.M."/>
            <person name="Charchuk R."/>
            <person name="Nesbo C.L."/>
        </authorList>
    </citation>
    <scope>NUCLEOTIDE SEQUENCE [LARGE SCALE GENOMIC DNA]</scope>
    <source>
        <strain evidence="2 3">S304</strain>
    </source>
</reference>
<evidence type="ECO:0000259" key="1">
    <source>
        <dbReference type="Pfam" id="PF07883"/>
    </source>
</evidence>
<protein>
    <submittedName>
        <fullName evidence="2">Cupin</fullName>
    </submittedName>
</protein>
<dbReference type="PANTHER" id="PTHR36440:SF1">
    <property type="entry name" value="PUTATIVE (AFU_ORTHOLOGUE AFUA_8G07350)-RELATED"/>
    <property type="match status" value="1"/>
</dbReference>
<dbReference type="InterPro" id="IPR014710">
    <property type="entry name" value="RmlC-like_jellyroll"/>
</dbReference>